<dbReference type="Pfam" id="PF11415">
    <property type="entry name" value="Toxin_37"/>
    <property type="match status" value="1"/>
</dbReference>
<evidence type="ECO:0000313" key="2">
    <source>
        <dbReference type="EMBL" id="ACO36867.1"/>
    </source>
</evidence>
<evidence type="ECO:0000256" key="1">
    <source>
        <dbReference type="SAM" id="SignalP"/>
    </source>
</evidence>
<dbReference type="InterPro" id="IPR036574">
    <property type="entry name" value="Scorpion_toxin-like_sf"/>
</dbReference>
<dbReference type="InterPro" id="IPR024723">
    <property type="entry name" value="Termicin"/>
</dbReference>
<accession>C9W4I1</accession>
<keyword evidence="1" id="KW-0732">Signal</keyword>
<protein>
    <submittedName>
        <fullName evidence="2">Termicin</fullName>
    </submittedName>
</protein>
<dbReference type="SUPFAM" id="SSF57095">
    <property type="entry name" value="Scorpion toxin-like"/>
    <property type="match status" value="1"/>
</dbReference>
<dbReference type="EMBL" id="FJ184565">
    <property type="protein sequence ID" value="ACO36867.1"/>
    <property type="molecule type" value="mRNA"/>
</dbReference>
<feature type="signal peptide" evidence="1">
    <location>
        <begin position="1"/>
        <end position="25"/>
    </location>
</feature>
<sequence length="72" mass="8023">MRTLCILLVFLVAVCVFIAQHPAHACDFSSCWAGCQADHSINFRRAYCDGQHCVCVFVTGGQSFETKLVLKR</sequence>
<dbReference type="AlphaFoldDB" id="C9W4I1"/>
<proteinExistence type="evidence at transcript level"/>
<reference evidence="2" key="1">
    <citation type="journal article" date="2012" name="Genet. Mol. Res.">
        <title>Differences in numbers of termicins expressed in two termite species affected by fungal contamination of their environments.</title>
        <authorList>
            <person name="Xu P."/>
            <person name="Xhi M."/>
            <person name="Lai R."/>
            <person name="Chen X.X."/>
        </authorList>
    </citation>
    <scope>NUCLEOTIDE SEQUENCE</scope>
</reference>
<feature type="chain" id="PRO_5003003881" evidence="1">
    <location>
        <begin position="26"/>
        <end position="72"/>
    </location>
</feature>
<organism evidence="2">
    <name type="scientific">Reticulitermes chinensis</name>
    <dbReference type="NCBI Taxonomy" id="141911"/>
    <lineage>
        <taxon>Eukaryota</taxon>
        <taxon>Metazoa</taxon>
        <taxon>Ecdysozoa</taxon>
        <taxon>Arthropoda</taxon>
        <taxon>Hexapoda</taxon>
        <taxon>Insecta</taxon>
        <taxon>Pterygota</taxon>
        <taxon>Neoptera</taxon>
        <taxon>Polyneoptera</taxon>
        <taxon>Dictyoptera</taxon>
        <taxon>Blattodea</taxon>
        <taxon>Blattoidea</taxon>
        <taxon>Termitoidae</taxon>
        <taxon>Rhinotermitidae</taxon>
        <taxon>Reticulitermes</taxon>
        <taxon>Planifrontotermes</taxon>
    </lineage>
</organism>
<name>C9W4I1_9NEOP</name>
<dbReference type="GO" id="GO:0051707">
    <property type="term" value="P:response to other organism"/>
    <property type="evidence" value="ECO:0007669"/>
    <property type="project" value="UniProtKB-ARBA"/>
</dbReference>